<dbReference type="Proteomes" id="UP000300142">
    <property type="component" value="Unassembled WGS sequence"/>
</dbReference>
<feature type="domain" description="DUF4935" evidence="1">
    <location>
        <begin position="4"/>
        <end position="172"/>
    </location>
</feature>
<comment type="caution">
    <text evidence="2">The sequence shown here is derived from an EMBL/GenBank/DDBJ whole genome shotgun (WGS) entry which is preliminary data.</text>
</comment>
<dbReference type="AlphaFoldDB" id="A0A479ZQU1"/>
<organism evidence="2 3">
    <name type="scientific">Sphaerospermopsis reniformis</name>
    <dbReference type="NCBI Taxonomy" id="531300"/>
    <lineage>
        <taxon>Bacteria</taxon>
        <taxon>Bacillati</taxon>
        <taxon>Cyanobacteriota</taxon>
        <taxon>Cyanophyceae</taxon>
        <taxon>Nostocales</taxon>
        <taxon>Aphanizomenonaceae</taxon>
        <taxon>Sphaerospermopsis</taxon>
    </lineage>
</organism>
<evidence type="ECO:0000313" key="3">
    <source>
        <dbReference type="Proteomes" id="UP000300142"/>
    </source>
</evidence>
<evidence type="ECO:0000259" key="1">
    <source>
        <dbReference type="Pfam" id="PF16289"/>
    </source>
</evidence>
<dbReference type="InterPro" id="IPR032557">
    <property type="entry name" value="DUF4935"/>
</dbReference>
<dbReference type="EMBL" id="BJCE01000003">
    <property type="protein sequence ID" value="GCL35059.1"/>
    <property type="molecule type" value="Genomic_DNA"/>
</dbReference>
<evidence type="ECO:0000313" key="2">
    <source>
        <dbReference type="EMBL" id="GCL35059.1"/>
    </source>
</evidence>
<protein>
    <recommendedName>
        <fullName evidence="1">DUF4935 domain-containing protein</fullName>
    </recommendedName>
</protein>
<accession>A0A479ZQU1</accession>
<gene>
    <name evidence="2" type="ORF">SR1949_01510</name>
</gene>
<dbReference type="RefSeq" id="WP_096573007.1">
    <property type="nucleotide sequence ID" value="NZ_BJCE01000003.1"/>
</dbReference>
<name>A0A479ZQU1_9CYAN</name>
<proteinExistence type="predicted"/>
<keyword evidence="3" id="KW-1185">Reference proteome</keyword>
<reference evidence="3" key="1">
    <citation type="submission" date="2019-02" db="EMBL/GenBank/DDBJ databases">
        <title>Draft genome sequence of Sphaerospermopsis reniformis NIES-1949.</title>
        <authorList>
            <person name="Yamaguchi H."/>
            <person name="Suzuki S."/>
            <person name="Kawachi M."/>
        </authorList>
    </citation>
    <scope>NUCLEOTIDE SEQUENCE [LARGE SCALE GENOMIC DNA]</scope>
    <source>
        <strain evidence="3">NIES-1949</strain>
    </source>
</reference>
<dbReference type="Pfam" id="PF16289">
    <property type="entry name" value="PIN_12"/>
    <property type="match status" value="1"/>
</dbReference>
<sequence>MITLYIETNFFIEFAKNQEQEAEELVYSTSPEKMSLIEIVTPAICCMESLSVLEDERTRRNRFQVNLEREISELRGNTNSEYSVEIMKSLQNAKYNNEKMANNINIRLFEVLEWAKNYVEFIQLKPDILSTSLENVLITDPTDNLILHCILDHAKTSLNNQKVLLSGNSKDFGTKEIKGILQEAGIQRYFVKTGDFLGWLNSQF</sequence>